<name>A0A1V6NDN8_PENPO</name>
<dbReference type="GO" id="GO:0004360">
    <property type="term" value="F:glutamine-fructose-6-phosphate transaminase (isomerizing) activity"/>
    <property type="evidence" value="ECO:0007669"/>
    <property type="project" value="TreeGrafter"/>
</dbReference>
<evidence type="ECO:0000313" key="3">
    <source>
        <dbReference type="Proteomes" id="UP000191408"/>
    </source>
</evidence>
<protein>
    <recommendedName>
        <fullName evidence="1">SIS domain-containing protein</fullName>
    </recommendedName>
</protein>
<dbReference type="PANTHER" id="PTHR10937:SF0">
    <property type="entry name" value="GLUTAMINE--FRUCTOSE-6-PHOSPHATE TRANSAMINASE (ISOMERIZING)"/>
    <property type="match status" value="1"/>
</dbReference>
<dbReference type="Pfam" id="PF01380">
    <property type="entry name" value="SIS"/>
    <property type="match status" value="1"/>
</dbReference>
<evidence type="ECO:0000313" key="2">
    <source>
        <dbReference type="EMBL" id="OQD62677.1"/>
    </source>
</evidence>
<dbReference type="OrthoDB" id="15235at2759"/>
<dbReference type="GO" id="GO:0006487">
    <property type="term" value="P:protein N-linked glycosylation"/>
    <property type="evidence" value="ECO:0007669"/>
    <property type="project" value="TreeGrafter"/>
</dbReference>
<gene>
    <name evidence="2" type="ORF">PENPOL_c011G05014</name>
</gene>
<dbReference type="PANTHER" id="PTHR10937">
    <property type="entry name" value="GLUCOSAMINE--FRUCTOSE-6-PHOSPHATE AMINOTRANSFERASE, ISOMERIZING"/>
    <property type="match status" value="1"/>
</dbReference>
<dbReference type="InterPro" id="IPR046348">
    <property type="entry name" value="SIS_dom_sf"/>
</dbReference>
<dbReference type="Proteomes" id="UP000191408">
    <property type="component" value="Unassembled WGS sequence"/>
</dbReference>
<proteinExistence type="predicted"/>
<dbReference type="AlphaFoldDB" id="A0A1V6NDN8"/>
<organism evidence="2 3">
    <name type="scientific">Penicillium polonicum</name>
    <dbReference type="NCBI Taxonomy" id="60169"/>
    <lineage>
        <taxon>Eukaryota</taxon>
        <taxon>Fungi</taxon>
        <taxon>Dikarya</taxon>
        <taxon>Ascomycota</taxon>
        <taxon>Pezizomycotina</taxon>
        <taxon>Eurotiomycetes</taxon>
        <taxon>Eurotiomycetidae</taxon>
        <taxon>Eurotiales</taxon>
        <taxon>Aspergillaceae</taxon>
        <taxon>Penicillium</taxon>
    </lineage>
</organism>
<dbReference type="STRING" id="60169.A0A1V6NDN8"/>
<evidence type="ECO:0000259" key="1">
    <source>
        <dbReference type="PROSITE" id="PS51464"/>
    </source>
</evidence>
<keyword evidence="3" id="KW-1185">Reference proteome</keyword>
<comment type="caution">
    <text evidence="2">The sequence shown here is derived from an EMBL/GenBank/DDBJ whole genome shotgun (WGS) entry which is preliminary data.</text>
</comment>
<accession>A0A1V6NDN8</accession>
<feature type="domain" description="SIS" evidence="1">
    <location>
        <begin position="23"/>
        <end position="101"/>
    </location>
</feature>
<dbReference type="SUPFAM" id="SSF53697">
    <property type="entry name" value="SIS domain"/>
    <property type="match status" value="1"/>
</dbReference>
<dbReference type="Gene3D" id="3.40.50.10490">
    <property type="entry name" value="Glucose-6-phosphate isomerase like protein, domain 1"/>
    <property type="match status" value="1"/>
</dbReference>
<dbReference type="GO" id="GO:0097367">
    <property type="term" value="F:carbohydrate derivative binding"/>
    <property type="evidence" value="ECO:0007669"/>
    <property type="project" value="InterPro"/>
</dbReference>
<dbReference type="GO" id="GO:0006002">
    <property type="term" value="P:fructose 6-phosphate metabolic process"/>
    <property type="evidence" value="ECO:0007669"/>
    <property type="project" value="TreeGrafter"/>
</dbReference>
<dbReference type="GO" id="GO:0006047">
    <property type="term" value="P:UDP-N-acetylglucosamine metabolic process"/>
    <property type="evidence" value="ECO:0007669"/>
    <property type="project" value="TreeGrafter"/>
</dbReference>
<reference evidence="3" key="1">
    <citation type="journal article" date="2017" name="Nat. Microbiol.">
        <title>Global analysis of biosynthetic gene clusters reveals vast potential of secondary metabolite production in Penicillium species.</title>
        <authorList>
            <person name="Nielsen J.C."/>
            <person name="Grijseels S."/>
            <person name="Prigent S."/>
            <person name="Ji B."/>
            <person name="Dainat J."/>
            <person name="Nielsen K.F."/>
            <person name="Frisvad J.C."/>
            <person name="Workman M."/>
            <person name="Nielsen J."/>
        </authorList>
    </citation>
    <scope>NUCLEOTIDE SEQUENCE [LARGE SCALE GENOMIC DNA]</scope>
    <source>
        <strain evidence="3">IBT 4502</strain>
    </source>
</reference>
<dbReference type="InterPro" id="IPR001347">
    <property type="entry name" value="SIS_dom"/>
</dbReference>
<sequence>MEGLANISEQTKEVLKHQEIKKLCMKFKDQKSLLLLGRGNQHATALQDALKIKEISYLHCEALMSGEPKHGVLAAIDEALPLVMILEVPPAILMLFRVCST</sequence>
<dbReference type="PROSITE" id="PS51464">
    <property type="entry name" value="SIS"/>
    <property type="match status" value="1"/>
</dbReference>
<dbReference type="EMBL" id="MDYM01000011">
    <property type="protein sequence ID" value="OQD62677.1"/>
    <property type="molecule type" value="Genomic_DNA"/>
</dbReference>